<name>A0A0S1XF73_THEBA</name>
<dbReference type="Pfam" id="PF02597">
    <property type="entry name" value="ThiS"/>
    <property type="match status" value="1"/>
</dbReference>
<dbReference type="AlphaFoldDB" id="A0A0S1XF73"/>
<dbReference type="STRING" id="55802.TBCH5v1_2526"/>
<dbReference type="InterPro" id="IPR003749">
    <property type="entry name" value="ThiS/MoaD-like"/>
</dbReference>
<evidence type="ECO:0000313" key="1">
    <source>
        <dbReference type="EMBL" id="ALM76417.1"/>
    </source>
</evidence>
<protein>
    <recommendedName>
        <fullName evidence="3">MoaD/ThiS family protein</fullName>
    </recommendedName>
</protein>
<proteinExistence type="predicted"/>
<dbReference type="InterPro" id="IPR012675">
    <property type="entry name" value="Beta-grasp_dom_sf"/>
</dbReference>
<evidence type="ECO:0008006" key="3">
    <source>
        <dbReference type="Google" id="ProtNLM"/>
    </source>
</evidence>
<evidence type="ECO:0000313" key="2">
    <source>
        <dbReference type="Proteomes" id="UP000066042"/>
    </source>
</evidence>
<dbReference type="EMBL" id="CP013050">
    <property type="protein sequence ID" value="ALM76417.1"/>
    <property type="molecule type" value="Genomic_DNA"/>
</dbReference>
<dbReference type="SUPFAM" id="SSF54285">
    <property type="entry name" value="MoaD/ThiS"/>
    <property type="match status" value="1"/>
</dbReference>
<dbReference type="GeneID" id="26137739"/>
<dbReference type="CDD" id="cd17040">
    <property type="entry name" value="Ubl_MoaD_like"/>
    <property type="match status" value="1"/>
</dbReference>
<dbReference type="Proteomes" id="UP000066042">
    <property type="component" value="Chromosome"/>
</dbReference>
<dbReference type="RefSeq" id="WP_056934806.1">
    <property type="nucleotide sequence ID" value="NZ_CP013050.1"/>
</dbReference>
<gene>
    <name evidence="1" type="ORF">TBCH5v1_2526</name>
</gene>
<organism evidence="1 2">
    <name type="scientific">Thermococcus barophilus</name>
    <dbReference type="NCBI Taxonomy" id="55802"/>
    <lineage>
        <taxon>Archaea</taxon>
        <taxon>Methanobacteriati</taxon>
        <taxon>Methanobacteriota</taxon>
        <taxon>Thermococci</taxon>
        <taxon>Thermococcales</taxon>
        <taxon>Thermococcaceae</taxon>
        <taxon>Thermococcus</taxon>
    </lineage>
</organism>
<accession>A0A0S1XF73</accession>
<reference evidence="1 2" key="1">
    <citation type="journal article" date="2016" name="Genome Announc.">
        <title>Complete genome sequence of the hyperthermophilic and piezophilic archaeon Thermococcus barophilus Ch5, capable of growth at the expense of hydrogenogenesis from carbon monoxide and formate.</title>
        <authorList>
            <person name="Oger P."/>
            <person name="Sokolova T.G."/>
            <person name="Kozhevnikova D.A."/>
            <person name="Taranov E.A."/>
            <person name="Vannier P."/>
            <person name="Lee H.S."/>
            <person name="Kwon K.K."/>
            <person name="Kang S.G."/>
            <person name="Lee J.H."/>
            <person name="Bonch-Osmolovskaya E.A."/>
            <person name="Lebedinsky A.V."/>
        </authorList>
    </citation>
    <scope>NUCLEOTIDE SEQUENCE [LARGE SCALE GENOMIC DNA]</scope>
    <source>
        <strain evidence="2">Ch5</strain>
    </source>
</reference>
<sequence length="73" mass="8588">MKVKIRLYGELALKFSPEFEVEIEENLTVGDLLKKLEISDQEYHILVNEKKVRKDHKLKENDYIKLLPVVYGG</sequence>
<dbReference type="InterPro" id="IPR016155">
    <property type="entry name" value="Mopterin_synth/thiamin_S_b"/>
</dbReference>
<dbReference type="Gene3D" id="3.10.20.30">
    <property type="match status" value="1"/>
</dbReference>